<keyword evidence="2" id="KW-0813">Transport</keyword>
<dbReference type="GO" id="GO:0022857">
    <property type="term" value="F:transmembrane transporter activity"/>
    <property type="evidence" value="ECO:0007669"/>
    <property type="project" value="InterPro"/>
</dbReference>
<feature type="transmembrane region" description="Helical" evidence="6">
    <location>
        <begin position="88"/>
        <end position="112"/>
    </location>
</feature>
<evidence type="ECO:0000313" key="8">
    <source>
        <dbReference type="EMBL" id="GGF49023.1"/>
    </source>
</evidence>
<feature type="transmembrane region" description="Helical" evidence="6">
    <location>
        <begin position="66"/>
        <end position="82"/>
    </location>
</feature>
<proteinExistence type="predicted"/>
<dbReference type="PANTHER" id="PTHR23504">
    <property type="entry name" value="MAJOR FACILITATOR SUPERFAMILY DOMAIN-CONTAINING PROTEIN 10"/>
    <property type="match status" value="1"/>
</dbReference>
<dbReference type="RefSeq" id="WP_189052300.1">
    <property type="nucleotide sequence ID" value="NZ_BMJQ01000028.1"/>
</dbReference>
<dbReference type="InterPro" id="IPR011701">
    <property type="entry name" value="MFS"/>
</dbReference>
<name>A0A8J2Z1R0_9PROT</name>
<reference evidence="8" key="2">
    <citation type="submission" date="2020-09" db="EMBL/GenBank/DDBJ databases">
        <authorList>
            <person name="Sun Q."/>
            <person name="Zhou Y."/>
        </authorList>
    </citation>
    <scope>NUCLEOTIDE SEQUENCE</scope>
    <source>
        <strain evidence="8">CGMCC 1.15725</strain>
    </source>
</reference>
<sequence>MLIMLLVVFTDLVGFGVIIPLLPFYGEHFGAAPLAVTMLLATYSGLQLVAAPLWGRLSDRIGRRPIVLVSTATSVAAYLWLAHADALWMLFAARALQGISAGNISVAQAYIADVTAPENRAKGMGLMGAALGLGFIVGPAIGGALAGGDPNAITVALPAYAAAGFSALALVLATLLLKESLPPERRAEAARHRIGRIAQIRSAFARPNLRRLMTLFFTTTFAFAGMETTFALWALARFGWGPRQVGELFAMVGIVLVLIQGGLIGRLTKRFGEPRMLLAGTITIAIGLALLAAAMTPIVGIGASSLLALGMGMAQPSTTSLISREARATEQGGILGVNQSVGSLARLLGPAVAGSAFSLGGPSAPYILGAALMLVSSWLATRVLRRHRATEHAALAL</sequence>
<keyword evidence="5 6" id="KW-0472">Membrane</keyword>
<comment type="caution">
    <text evidence="8">The sequence shown here is derived from an EMBL/GenBank/DDBJ whole genome shotgun (WGS) entry which is preliminary data.</text>
</comment>
<evidence type="ECO:0000256" key="6">
    <source>
        <dbReference type="SAM" id="Phobius"/>
    </source>
</evidence>
<feature type="transmembrane region" description="Helical" evidence="6">
    <location>
        <begin position="248"/>
        <end position="265"/>
    </location>
</feature>
<evidence type="ECO:0000256" key="3">
    <source>
        <dbReference type="ARBA" id="ARBA00022692"/>
    </source>
</evidence>
<feature type="domain" description="Major facilitator superfamily (MFS) profile" evidence="7">
    <location>
        <begin position="1"/>
        <end position="388"/>
    </location>
</feature>
<feature type="transmembrane region" description="Helical" evidence="6">
    <location>
        <begin position="124"/>
        <end position="146"/>
    </location>
</feature>
<feature type="transmembrane region" description="Helical" evidence="6">
    <location>
        <begin position="363"/>
        <end position="381"/>
    </location>
</feature>
<evidence type="ECO:0000259" key="7">
    <source>
        <dbReference type="PROSITE" id="PS50850"/>
    </source>
</evidence>
<dbReference type="Gene3D" id="1.20.1250.20">
    <property type="entry name" value="MFS general substrate transporter like domains"/>
    <property type="match status" value="1"/>
</dbReference>
<dbReference type="CDD" id="cd17330">
    <property type="entry name" value="MFS_SLC46_TetA_like"/>
    <property type="match status" value="1"/>
</dbReference>
<keyword evidence="9" id="KW-1185">Reference proteome</keyword>
<comment type="subcellular location">
    <subcellularLocation>
        <location evidence="1">Membrane</location>
        <topology evidence="1">Multi-pass membrane protein</topology>
    </subcellularLocation>
</comment>
<dbReference type="Pfam" id="PF07690">
    <property type="entry name" value="MFS_1"/>
    <property type="match status" value="1"/>
</dbReference>
<accession>A0A8J2Z1R0</accession>
<dbReference type="PANTHER" id="PTHR23504:SF15">
    <property type="entry name" value="MAJOR FACILITATOR SUPERFAMILY (MFS) PROFILE DOMAIN-CONTAINING PROTEIN"/>
    <property type="match status" value="1"/>
</dbReference>
<keyword evidence="3 6" id="KW-0812">Transmembrane</keyword>
<dbReference type="PROSITE" id="PS50850">
    <property type="entry name" value="MFS"/>
    <property type="match status" value="1"/>
</dbReference>
<dbReference type="GO" id="GO:0016020">
    <property type="term" value="C:membrane"/>
    <property type="evidence" value="ECO:0007669"/>
    <property type="project" value="UniProtKB-SubCell"/>
</dbReference>
<feature type="transmembrane region" description="Helical" evidence="6">
    <location>
        <begin position="31"/>
        <end position="54"/>
    </location>
</feature>
<reference evidence="8" key="1">
    <citation type="journal article" date="2014" name="Int. J. Syst. Evol. Microbiol.">
        <title>Complete genome sequence of Corynebacterium casei LMG S-19264T (=DSM 44701T), isolated from a smear-ripened cheese.</title>
        <authorList>
            <consortium name="US DOE Joint Genome Institute (JGI-PGF)"/>
            <person name="Walter F."/>
            <person name="Albersmeier A."/>
            <person name="Kalinowski J."/>
            <person name="Ruckert C."/>
        </authorList>
    </citation>
    <scope>NUCLEOTIDE SEQUENCE</scope>
    <source>
        <strain evidence="8">CGMCC 1.15725</strain>
    </source>
</reference>
<feature type="transmembrane region" description="Helical" evidence="6">
    <location>
        <begin position="277"/>
        <end position="303"/>
    </location>
</feature>
<keyword evidence="4 6" id="KW-1133">Transmembrane helix</keyword>
<evidence type="ECO:0000256" key="2">
    <source>
        <dbReference type="ARBA" id="ARBA00022448"/>
    </source>
</evidence>
<dbReference type="PRINTS" id="PR01035">
    <property type="entry name" value="TCRTETA"/>
</dbReference>
<dbReference type="InterPro" id="IPR001958">
    <property type="entry name" value="Tet-R_TetA/multi-R_MdtG-like"/>
</dbReference>
<evidence type="ECO:0000256" key="5">
    <source>
        <dbReference type="ARBA" id="ARBA00023136"/>
    </source>
</evidence>
<organism evidence="8 9">
    <name type="scientific">Aliidongia dinghuensis</name>
    <dbReference type="NCBI Taxonomy" id="1867774"/>
    <lineage>
        <taxon>Bacteria</taxon>
        <taxon>Pseudomonadati</taxon>
        <taxon>Pseudomonadota</taxon>
        <taxon>Alphaproteobacteria</taxon>
        <taxon>Rhodospirillales</taxon>
        <taxon>Dongiaceae</taxon>
        <taxon>Aliidongia</taxon>
    </lineage>
</organism>
<feature type="transmembrane region" description="Helical" evidence="6">
    <location>
        <begin position="5"/>
        <end position="25"/>
    </location>
</feature>
<dbReference type="InterPro" id="IPR020846">
    <property type="entry name" value="MFS_dom"/>
</dbReference>
<dbReference type="AlphaFoldDB" id="A0A8J2Z1R0"/>
<evidence type="ECO:0000256" key="1">
    <source>
        <dbReference type="ARBA" id="ARBA00004141"/>
    </source>
</evidence>
<feature type="transmembrane region" description="Helical" evidence="6">
    <location>
        <begin position="212"/>
        <end position="236"/>
    </location>
</feature>
<dbReference type="InterPro" id="IPR036259">
    <property type="entry name" value="MFS_trans_sf"/>
</dbReference>
<dbReference type="Proteomes" id="UP000646365">
    <property type="component" value="Unassembled WGS sequence"/>
</dbReference>
<feature type="transmembrane region" description="Helical" evidence="6">
    <location>
        <begin position="152"/>
        <end position="177"/>
    </location>
</feature>
<dbReference type="SUPFAM" id="SSF103473">
    <property type="entry name" value="MFS general substrate transporter"/>
    <property type="match status" value="1"/>
</dbReference>
<evidence type="ECO:0000256" key="4">
    <source>
        <dbReference type="ARBA" id="ARBA00022989"/>
    </source>
</evidence>
<protein>
    <submittedName>
        <fullName evidence="8">Tetracycline resistance MFS efflux pump</fullName>
    </submittedName>
</protein>
<evidence type="ECO:0000313" key="9">
    <source>
        <dbReference type="Proteomes" id="UP000646365"/>
    </source>
</evidence>
<gene>
    <name evidence="8" type="ORF">GCM10011611_64260</name>
</gene>
<dbReference type="EMBL" id="BMJQ01000028">
    <property type="protein sequence ID" value="GGF49023.1"/>
    <property type="molecule type" value="Genomic_DNA"/>
</dbReference>